<dbReference type="AlphaFoldDB" id="A0A7W7LHQ8"/>
<dbReference type="RefSeq" id="WP_184739652.1">
    <property type="nucleotide sequence ID" value="NZ_BMRW01000017.1"/>
</dbReference>
<reference evidence="2 3" key="1">
    <citation type="submission" date="2020-08" db="EMBL/GenBank/DDBJ databases">
        <title>Genomic Encyclopedia of Type Strains, Phase III (KMG-III): the genomes of soil and plant-associated and newly described type strains.</title>
        <authorList>
            <person name="Whitman W."/>
        </authorList>
    </citation>
    <scope>NUCLEOTIDE SEQUENCE [LARGE SCALE GENOMIC DNA]</scope>
    <source>
        <strain evidence="2 3">CECT 3265</strain>
    </source>
</reference>
<organism evidence="2 3">
    <name type="scientific">Streptomyces netropsis</name>
    <name type="common">Streptoverticillium netropsis</name>
    <dbReference type="NCBI Taxonomy" id="55404"/>
    <lineage>
        <taxon>Bacteria</taxon>
        <taxon>Bacillati</taxon>
        <taxon>Actinomycetota</taxon>
        <taxon>Actinomycetes</taxon>
        <taxon>Kitasatosporales</taxon>
        <taxon>Streptomycetaceae</taxon>
        <taxon>Streptomyces</taxon>
    </lineage>
</organism>
<comment type="caution">
    <text evidence="2">The sequence shown here is derived from an EMBL/GenBank/DDBJ whole genome shotgun (WGS) entry which is preliminary data.</text>
</comment>
<proteinExistence type="predicted"/>
<evidence type="ECO:0000256" key="1">
    <source>
        <dbReference type="SAM" id="MobiDB-lite"/>
    </source>
</evidence>
<keyword evidence="3" id="KW-1185">Reference proteome</keyword>
<protein>
    <submittedName>
        <fullName evidence="2">Uncharacterized protein</fullName>
    </submittedName>
</protein>
<accession>A0A7W7LHQ8</accession>
<evidence type="ECO:0000313" key="2">
    <source>
        <dbReference type="EMBL" id="MBB4890455.1"/>
    </source>
</evidence>
<gene>
    <name evidence="2" type="ORF">FHS38_006540</name>
</gene>
<sequence length="258" mass="29309">MPRTIALQHPLDDTGLPHRQTSAQPTPPPAPAVADVARYHHPHFVRAEPGRSEGGVLYYFAPFTGREPEPEVPLAVYKDKAVTWEQSRELSNQYEAARIMWSKARLRLEAAPLLRRAAPLWEAWTSAQAELRRVFGEFWSTADGQWRAQLLRLTDAEHAARKAAGAWDRLAEQLAKLADAQVRVAGEYDELELRDVAREIGLDAKDWWIEHISEYEPVLYSRHDTPVVGDLNRVIEEQRERLREVASLAGDRADRALA</sequence>
<feature type="region of interest" description="Disordered" evidence="1">
    <location>
        <begin position="1"/>
        <end position="31"/>
    </location>
</feature>
<dbReference type="EMBL" id="JACHJG010000019">
    <property type="protein sequence ID" value="MBB4890455.1"/>
    <property type="molecule type" value="Genomic_DNA"/>
</dbReference>
<name>A0A7W7LHQ8_STRNE</name>
<evidence type="ECO:0000313" key="3">
    <source>
        <dbReference type="Proteomes" id="UP000556436"/>
    </source>
</evidence>
<dbReference type="Proteomes" id="UP000556436">
    <property type="component" value="Unassembled WGS sequence"/>
</dbReference>